<evidence type="ECO:0000256" key="3">
    <source>
        <dbReference type="SAM" id="MobiDB-lite"/>
    </source>
</evidence>
<dbReference type="OrthoDB" id="3536396at2"/>
<protein>
    <submittedName>
        <fullName evidence="5">Mce-associated membrane protein</fullName>
    </submittedName>
</protein>
<keyword evidence="6" id="KW-1185">Reference proteome</keyword>
<evidence type="ECO:0000256" key="2">
    <source>
        <dbReference type="ARBA" id="ARBA00023136"/>
    </source>
</evidence>
<evidence type="ECO:0000256" key="1">
    <source>
        <dbReference type="ARBA" id="ARBA00004370"/>
    </source>
</evidence>
<keyword evidence="4" id="KW-0812">Transmembrane</keyword>
<feature type="region of interest" description="Disordered" evidence="3">
    <location>
        <begin position="1"/>
        <end position="105"/>
    </location>
</feature>
<gene>
    <name evidence="5" type="ORF">EDD29_8944</name>
</gene>
<name>A0A3N1DCD3_9ACTN</name>
<evidence type="ECO:0000313" key="6">
    <source>
        <dbReference type="Proteomes" id="UP000272400"/>
    </source>
</evidence>
<dbReference type="RefSeq" id="WP_123670047.1">
    <property type="nucleotide sequence ID" value="NZ_RJKE01000001.1"/>
</dbReference>
<feature type="compositionally biased region" description="Low complexity" evidence="3">
    <location>
        <begin position="95"/>
        <end position="105"/>
    </location>
</feature>
<dbReference type="Proteomes" id="UP000272400">
    <property type="component" value="Unassembled WGS sequence"/>
</dbReference>
<dbReference type="EMBL" id="RJKE01000001">
    <property type="protein sequence ID" value="ROO91194.1"/>
    <property type="molecule type" value="Genomic_DNA"/>
</dbReference>
<dbReference type="AlphaFoldDB" id="A0A3N1DCD3"/>
<feature type="compositionally biased region" description="Low complexity" evidence="3">
    <location>
        <begin position="34"/>
        <end position="46"/>
    </location>
</feature>
<feature type="compositionally biased region" description="Acidic residues" evidence="3">
    <location>
        <begin position="47"/>
        <end position="78"/>
    </location>
</feature>
<feature type="compositionally biased region" description="Acidic residues" evidence="3">
    <location>
        <begin position="14"/>
        <end position="28"/>
    </location>
</feature>
<evidence type="ECO:0000256" key="4">
    <source>
        <dbReference type="SAM" id="Phobius"/>
    </source>
</evidence>
<comment type="subcellular location">
    <subcellularLocation>
        <location evidence="1">Membrane</location>
    </subcellularLocation>
</comment>
<feature type="transmembrane region" description="Helical" evidence="4">
    <location>
        <begin position="109"/>
        <end position="132"/>
    </location>
</feature>
<sequence length="265" mass="27946">MSEVTDTAEKTETEAVETAEVEEVEEVDGQLSLADAAEADSASGATDAEDGTDASAAEDVEDVEDTYEAGEAEADEAEVVAPPKAAEKKAKKAAKSAQKPARASSGPGVPLWVLAVLGVLVVALGASTAWLWTGSRSTLSEDQINKAVRTAAASAQHISSWDYRTIEQDIDQVLDETTGDFHKAYEASAAKLLQTAPTQEAVTVGMTSKAGVEAIKDDGSVTVLVFLNQQTTSKDAEAHIEQHRLRLTMVDKDGEWLVSKLEVLG</sequence>
<dbReference type="PANTHER" id="PTHR37042:SF4">
    <property type="entry name" value="OUTER MEMBRANE PROTEIN RV1973"/>
    <property type="match status" value="1"/>
</dbReference>
<proteinExistence type="predicted"/>
<organism evidence="5 6">
    <name type="scientific">Actinocorallia herbida</name>
    <dbReference type="NCBI Taxonomy" id="58109"/>
    <lineage>
        <taxon>Bacteria</taxon>
        <taxon>Bacillati</taxon>
        <taxon>Actinomycetota</taxon>
        <taxon>Actinomycetes</taxon>
        <taxon>Streptosporangiales</taxon>
        <taxon>Thermomonosporaceae</taxon>
        <taxon>Actinocorallia</taxon>
    </lineage>
</organism>
<dbReference type="PANTHER" id="PTHR37042">
    <property type="entry name" value="OUTER MEMBRANE PROTEIN RV1973"/>
    <property type="match status" value="1"/>
</dbReference>
<keyword evidence="2 4" id="KW-0472">Membrane</keyword>
<keyword evidence="4" id="KW-1133">Transmembrane helix</keyword>
<evidence type="ECO:0000313" key="5">
    <source>
        <dbReference type="EMBL" id="ROO91194.1"/>
    </source>
</evidence>
<accession>A0A3N1DCD3</accession>
<dbReference type="GO" id="GO:0016020">
    <property type="term" value="C:membrane"/>
    <property type="evidence" value="ECO:0007669"/>
    <property type="project" value="UniProtKB-SubCell"/>
</dbReference>
<reference evidence="5 6" key="1">
    <citation type="submission" date="2018-11" db="EMBL/GenBank/DDBJ databases">
        <title>Sequencing the genomes of 1000 actinobacteria strains.</title>
        <authorList>
            <person name="Klenk H.-P."/>
        </authorList>
    </citation>
    <scope>NUCLEOTIDE SEQUENCE [LARGE SCALE GENOMIC DNA]</scope>
    <source>
        <strain evidence="5 6">DSM 44254</strain>
    </source>
</reference>
<comment type="caution">
    <text evidence="5">The sequence shown here is derived from an EMBL/GenBank/DDBJ whole genome shotgun (WGS) entry which is preliminary data.</text>
</comment>